<feature type="compositionally biased region" description="Low complexity" evidence="1">
    <location>
        <begin position="252"/>
        <end position="276"/>
    </location>
</feature>
<comment type="caution">
    <text evidence="2">The sequence shown here is derived from an EMBL/GenBank/DDBJ whole genome shotgun (WGS) entry which is preliminary data.</text>
</comment>
<feature type="region of interest" description="Disordered" evidence="1">
    <location>
        <begin position="220"/>
        <end position="339"/>
    </location>
</feature>
<gene>
    <name evidence="2" type="ORF">QYE77_10840</name>
</gene>
<name>A0ABU3NPJ3_9CHLR</name>
<dbReference type="EMBL" id="JAUHMF010000002">
    <property type="protein sequence ID" value="MDT8898763.1"/>
    <property type="molecule type" value="Genomic_DNA"/>
</dbReference>
<reference evidence="2 3" key="1">
    <citation type="submission" date="2023-07" db="EMBL/GenBank/DDBJ databases">
        <title>Novel species of Thermanaerothrix with wide hydrolytic capabilities.</title>
        <authorList>
            <person name="Zayulina K.S."/>
            <person name="Podosokorskaya O.A."/>
            <person name="Elcheninov A.G."/>
        </authorList>
    </citation>
    <scope>NUCLEOTIDE SEQUENCE [LARGE SCALE GENOMIC DNA]</scope>
    <source>
        <strain evidence="2 3">4228-RoL</strain>
    </source>
</reference>
<evidence type="ECO:0000256" key="1">
    <source>
        <dbReference type="SAM" id="MobiDB-lite"/>
    </source>
</evidence>
<evidence type="ECO:0008006" key="4">
    <source>
        <dbReference type="Google" id="ProtNLM"/>
    </source>
</evidence>
<sequence length="339" mass="35944">MAKTGGAMALLTLLRRIPRPRLTFQPPLWSLALGVLSLWLLTLFMPVGQTLWAEVLTVSGEVNTGQWIFTETPTATPTLTATPGGQSGTTISGFKTAETRWSEGLPAETFIVFGQICVTNGGERPTEGLRIVDQVEIKPKQQEWQPSVNARLELTPAEQLAPGETRCYDYELAVPWLAETAYRNTATVTILNHSGWLPGGNHCAGPEPCPFGFTTRTDFEPPAMGKTIPGPTQPNPGDDGGTIIPLPRGWQPSLTPSLTATTTFTLTPTPTLAPTDTPIPPTETATLPPPPTATPTPSPIPTDTPEPTATPEPPTPTPEPPTPTPEPPSNPPPPSPGGS</sequence>
<proteinExistence type="predicted"/>
<evidence type="ECO:0000313" key="3">
    <source>
        <dbReference type="Proteomes" id="UP001254165"/>
    </source>
</evidence>
<dbReference type="RefSeq" id="WP_315625424.1">
    <property type="nucleotide sequence ID" value="NZ_JAUHMF010000002.1"/>
</dbReference>
<feature type="compositionally biased region" description="Pro residues" evidence="1">
    <location>
        <begin position="277"/>
        <end position="339"/>
    </location>
</feature>
<evidence type="ECO:0000313" key="2">
    <source>
        <dbReference type="EMBL" id="MDT8898763.1"/>
    </source>
</evidence>
<keyword evidence="3" id="KW-1185">Reference proteome</keyword>
<protein>
    <recommendedName>
        <fullName evidence="4">DUF11 domain-containing protein</fullName>
    </recommendedName>
</protein>
<accession>A0ABU3NPJ3</accession>
<dbReference type="Proteomes" id="UP001254165">
    <property type="component" value="Unassembled WGS sequence"/>
</dbReference>
<dbReference type="PRINTS" id="PR01217">
    <property type="entry name" value="PRICHEXTENSN"/>
</dbReference>
<organism evidence="2 3">
    <name type="scientific">Thermanaerothrix solaris</name>
    <dbReference type="NCBI Taxonomy" id="3058434"/>
    <lineage>
        <taxon>Bacteria</taxon>
        <taxon>Bacillati</taxon>
        <taxon>Chloroflexota</taxon>
        <taxon>Anaerolineae</taxon>
        <taxon>Anaerolineales</taxon>
        <taxon>Anaerolineaceae</taxon>
        <taxon>Thermanaerothrix</taxon>
    </lineage>
</organism>